<accession>A0A8J1MGP0</accession>
<dbReference type="AlphaFoldDB" id="A0A8J1MGP0"/>
<dbReference type="Gene3D" id="3.40.50.720">
    <property type="entry name" value="NAD(P)-binding Rossmann-like Domain"/>
    <property type="match status" value="1"/>
</dbReference>
<proteinExistence type="predicted"/>
<protein>
    <submittedName>
        <fullName evidence="3">NADP-dependent malic enzyme, mitochondrial-like</fullName>
    </submittedName>
</protein>
<gene>
    <name evidence="3" type="primary">LOC121400810</name>
</gene>
<evidence type="ECO:0000313" key="3">
    <source>
        <dbReference type="RefSeq" id="XP_041440698.1"/>
    </source>
</evidence>
<evidence type="ECO:0000259" key="1">
    <source>
        <dbReference type="Pfam" id="PF03949"/>
    </source>
</evidence>
<dbReference type="InterPro" id="IPR036291">
    <property type="entry name" value="NAD(P)-bd_dom_sf"/>
</dbReference>
<organism evidence="2 3">
    <name type="scientific">Xenopus laevis</name>
    <name type="common">African clawed frog</name>
    <dbReference type="NCBI Taxonomy" id="8355"/>
    <lineage>
        <taxon>Eukaryota</taxon>
        <taxon>Metazoa</taxon>
        <taxon>Chordata</taxon>
        <taxon>Craniata</taxon>
        <taxon>Vertebrata</taxon>
        <taxon>Euteleostomi</taxon>
        <taxon>Amphibia</taxon>
        <taxon>Batrachia</taxon>
        <taxon>Anura</taxon>
        <taxon>Pipoidea</taxon>
        <taxon>Pipidae</taxon>
        <taxon>Xenopodinae</taxon>
        <taxon>Xenopus</taxon>
        <taxon>Xenopus</taxon>
    </lineage>
</organism>
<keyword evidence="2" id="KW-1185">Reference proteome</keyword>
<reference evidence="3" key="2">
    <citation type="submission" date="2025-08" db="UniProtKB">
        <authorList>
            <consortium name="RefSeq"/>
        </authorList>
    </citation>
    <scope>IDENTIFICATION</scope>
    <source>
        <strain evidence="3">J_2021</strain>
        <tissue evidence="3">Erythrocytes</tissue>
    </source>
</reference>
<dbReference type="GO" id="GO:0051287">
    <property type="term" value="F:NAD binding"/>
    <property type="evidence" value="ECO:0007669"/>
    <property type="project" value="InterPro"/>
</dbReference>
<dbReference type="RefSeq" id="XP_041440698.1">
    <property type="nucleotide sequence ID" value="XM_041584764.1"/>
</dbReference>
<dbReference type="GeneID" id="121400810"/>
<name>A0A8J1MGP0_XENLA</name>
<dbReference type="OrthoDB" id="5365701at2759"/>
<reference evidence="2" key="1">
    <citation type="submission" date="2024-06" db="UniProtKB">
        <authorList>
            <consortium name="RefSeq"/>
        </authorList>
    </citation>
    <scope>NUCLEOTIDE SEQUENCE [LARGE SCALE GENOMIC DNA]</scope>
    <source>
        <strain evidence="2">J_2021</strain>
    </source>
</reference>
<sequence>MATAVQNGQATTAEMVTAEHLAEGRLYPPLSSIRDVSFKFAVKIIDYAYRNNMASWYPEPEDKETLVHSLIYSPDYDSFTMDGYHWPSQAMEIQDV</sequence>
<dbReference type="Pfam" id="PF03949">
    <property type="entry name" value="Malic_M"/>
    <property type="match status" value="1"/>
</dbReference>
<dbReference type="KEGG" id="xla:121400810"/>
<dbReference type="SUPFAM" id="SSF51735">
    <property type="entry name" value="NAD(P)-binding Rossmann-fold domains"/>
    <property type="match status" value="1"/>
</dbReference>
<dbReference type="Proteomes" id="UP000186698">
    <property type="component" value="Chromosome 2S"/>
</dbReference>
<dbReference type="InterPro" id="IPR012302">
    <property type="entry name" value="Malic_NAD-bd"/>
</dbReference>
<feature type="domain" description="Malic enzyme NAD-binding" evidence="1">
    <location>
        <begin position="10"/>
        <end position="49"/>
    </location>
</feature>
<evidence type="ECO:0000313" key="2">
    <source>
        <dbReference type="Proteomes" id="UP000186698"/>
    </source>
</evidence>